<protein>
    <submittedName>
        <fullName evidence="2">Uncharacterized protein</fullName>
    </submittedName>
</protein>
<dbReference type="HOGENOM" id="CLU_113072_1_0_1"/>
<reference evidence="2" key="1">
    <citation type="submission" date="2015-04" db="UniProtKB">
        <authorList>
            <consortium name="EnsemblPlants"/>
        </authorList>
    </citation>
    <scope>IDENTIFICATION</scope>
</reference>
<keyword evidence="3" id="KW-1185">Reference proteome</keyword>
<dbReference type="PANTHER" id="PTHR35166">
    <property type="entry name" value="OS05G0193700 PROTEIN-RELATED"/>
    <property type="match status" value="1"/>
</dbReference>
<reference evidence="2" key="2">
    <citation type="submission" date="2018-05" db="EMBL/GenBank/DDBJ databases">
        <title>OpunRS2 (Oryza punctata Reference Sequence Version 2).</title>
        <authorList>
            <person name="Zhang J."/>
            <person name="Kudrna D."/>
            <person name="Lee S."/>
            <person name="Talag J."/>
            <person name="Welchert J."/>
            <person name="Wing R.A."/>
        </authorList>
    </citation>
    <scope>NUCLEOTIDE SEQUENCE [LARGE SCALE GENOMIC DNA]</scope>
</reference>
<dbReference type="OMA" id="WKLFISA"/>
<evidence type="ECO:0000256" key="1">
    <source>
        <dbReference type="SAM" id="MobiDB-lite"/>
    </source>
</evidence>
<dbReference type="eggNOG" id="ENOG502T889">
    <property type="taxonomic scope" value="Eukaryota"/>
</dbReference>
<dbReference type="EnsemblPlants" id="OPUNC05G05560.1">
    <property type="protein sequence ID" value="OPUNC05G05560.1"/>
    <property type="gene ID" value="OPUNC05G05560"/>
</dbReference>
<accession>A0A0E0KZF3</accession>
<feature type="region of interest" description="Disordered" evidence="1">
    <location>
        <begin position="1"/>
        <end position="51"/>
    </location>
</feature>
<evidence type="ECO:0000313" key="2">
    <source>
        <dbReference type="EnsemblPlants" id="OPUNC05G05560.1"/>
    </source>
</evidence>
<name>A0A0E0KZF3_ORYPU</name>
<dbReference type="Proteomes" id="UP000026962">
    <property type="component" value="Chromosome 5"/>
</dbReference>
<feature type="compositionally biased region" description="Low complexity" evidence="1">
    <location>
        <begin position="1"/>
        <end position="13"/>
    </location>
</feature>
<organism evidence="2">
    <name type="scientific">Oryza punctata</name>
    <name type="common">Red rice</name>
    <dbReference type="NCBI Taxonomy" id="4537"/>
    <lineage>
        <taxon>Eukaryota</taxon>
        <taxon>Viridiplantae</taxon>
        <taxon>Streptophyta</taxon>
        <taxon>Embryophyta</taxon>
        <taxon>Tracheophyta</taxon>
        <taxon>Spermatophyta</taxon>
        <taxon>Magnoliopsida</taxon>
        <taxon>Liliopsida</taxon>
        <taxon>Poales</taxon>
        <taxon>Poaceae</taxon>
        <taxon>BOP clade</taxon>
        <taxon>Oryzoideae</taxon>
        <taxon>Oryzeae</taxon>
        <taxon>Oryzinae</taxon>
        <taxon>Oryza</taxon>
    </lineage>
</organism>
<dbReference type="AlphaFoldDB" id="A0A0E0KZF3"/>
<dbReference type="Gramene" id="OPUNC05G05560.1">
    <property type="protein sequence ID" value="OPUNC05G05560.1"/>
    <property type="gene ID" value="OPUNC05G05560"/>
</dbReference>
<proteinExistence type="predicted"/>
<sequence>MAGVEVSVSVSVSPTKKRKAEESSPRATKRIQLPDVEKGATGAHAPPAKKKMWRLPKKEVDRILARSNEPVCARFRELKRANPSLVPSPEEEKDEYTMLLYECTRDCYEDEAKFAKFQAWVRGEYARKGFVEVDYDYFAKREEAIRLNEEALQELLGQWENPAYHTDCDDQDRKFARTILERFNQLSAISRLNRRN</sequence>
<dbReference type="PANTHER" id="PTHR35166:SF15">
    <property type="entry name" value="OS05G0193700 PROTEIN"/>
    <property type="match status" value="1"/>
</dbReference>
<evidence type="ECO:0000313" key="3">
    <source>
        <dbReference type="Proteomes" id="UP000026962"/>
    </source>
</evidence>